<evidence type="ECO:0000313" key="6">
    <source>
        <dbReference type="EMBL" id="KAG0664814.1"/>
    </source>
</evidence>
<evidence type="ECO:0000256" key="2">
    <source>
        <dbReference type="ARBA" id="ARBA00022448"/>
    </source>
</evidence>
<dbReference type="Gene3D" id="1.10.10.10">
    <property type="entry name" value="Winged helix-like DNA-binding domain superfamily/Winged helix DNA-binding domain"/>
    <property type="match status" value="1"/>
</dbReference>
<dbReference type="GO" id="GO:0005198">
    <property type="term" value="F:structural molecule activity"/>
    <property type="evidence" value="ECO:0007669"/>
    <property type="project" value="TreeGrafter"/>
</dbReference>
<organism evidence="6 7">
    <name type="scientific">Rhodotorula mucilaginosa</name>
    <name type="common">Yeast</name>
    <name type="synonym">Rhodotorula rubra</name>
    <dbReference type="NCBI Taxonomy" id="5537"/>
    <lineage>
        <taxon>Eukaryota</taxon>
        <taxon>Fungi</taxon>
        <taxon>Dikarya</taxon>
        <taxon>Basidiomycota</taxon>
        <taxon>Pucciniomycotina</taxon>
        <taxon>Microbotryomycetes</taxon>
        <taxon>Sporidiobolales</taxon>
        <taxon>Sporidiobolaceae</taxon>
        <taxon>Rhodotorula</taxon>
    </lineage>
</organism>
<name>A0A9P6W630_RHOMI</name>
<dbReference type="PANTHER" id="PTHR13149:SF0">
    <property type="entry name" value="VACUOLAR PROTEIN-SORTING-ASSOCIATED PROTEIN 25"/>
    <property type="match status" value="1"/>
</dbReference>
<gene>
    <name evidence="6" type="ORF">C6P46_000951</name>
</gene>
<feature type="compositionally biased region" description="Low complexity" evidence="5">
    <location>
        <begin position="7"/>
        <end position="24"/>
    </location>
</feature>
<dbReference type="Gene3D" id="1.10.10.570">
    <property type="entry name" value="Winged helix' DNA-binding domain. Chain C. Domain 1"/>
    <property type="match status" value="1"/>
</dbReference>
<feature type="region of interest" description="Disordered" evidence="5">
    <location>
        <begin position="1"/>
        <end position="24"/>
    </location>
</feature>
<protein>
    <recommendedName>
        <fullName evidence="4">ESCRT-II complex subunit VPS25</fullName>
    </recommendedName>
</protein>
<evidence type="ECO:0000313" key="7">
    <source>
        <dbReference type="Proteomes" id="UP000777482"/>
    </source>
</evidence>
<keyword evidence="3" id="KW-0653">Protein transport</keyword>
<evidence type="ECO:0000256" key="5">
    <source>
        <dbReference type="SAM" id="MobiDB-lite"/>
    </source>
</evidence>
<dbReference type="OrthoDB" id="245150at2759"/>
<evidence type="ECO:0000256" key="3">
    <source>
        <dbReference type="ARBA" id="ARBA00022927"/>
    </source>
</evidence>
<dbReference type="GO" id="GO:0000814">
    <property type="term" value="C:ESCRT II complex"/>
    <property type="evidence" value="ECO:0007669"/>
    <property type="project" value="InterPro"/>
</dbReference>
<dbReference type="GO" id="GO:0042803">
    <property type="term" value="F:protein homodimerization activity"/>
    <property type="evidence" value="ECO:0007669"/>
    <property type="project" value="TreeGrafter"/>
</dbReference>
<dbReference type="InterPro" id="IPR014041">
    <property type="entry name" value="ESCRT-II_cplx_Vps25-sub_N"/>
</dbReference>
<dbReference type="SUPFAM" id="SSF46785">
    <property type="entry name" value="Winged helix' DNA-binding domain"/>
    <property type="match status" value="2"/>
</dbReference>
<dbReference type="PANTHER" id="PTHR13149">
    <property type="entry name" value="VACUOLAR PROTEIN SORTING-ASSOCIATED PROTEIN VPS25"/>
    <property type="match status" value="1"/>
</dbReference>
<reference evidence="6 7" key="1">
    <citation type="submission" date="2020-11" db="EMBL/GenBank/DDBJ databases">
        <title>Kefir isolates.</title>
        <authorList>
            <person name="Marcisauskas S."/>
            <person name="Kim Y."/>
            <person name="Blasche S."/>
        </authorList>
    </citation>
    <scope>NUCLEOTIDE SEQUENCE [LARGE SCALE GENOMIC DNA]</scope>
    <source>
        <strain evidence="6 7">KR</strain>
    </source>
</reference>
<evidence type="ECO:0000256" key="1">
    <source>
        <dbReference type="ARBA" id="ARBA00009674"/>
    </source>
</evidence>
<evidence type="ECO:0000256" key="4">
    <source>
        <dbReference type="ARBA" id="ARBA00030094"/>
    </source>
</evidence>
<comment type="similarity">
    <text evidence="1">Belongs to the VPS25 family.</text>
</comment>
<sequence>MQSTEQAAVTATATPSSSNPAPTATAAAALTLRPTVDSSGFTFPSLYSFPPFFTRQPNPATWNHQLAQWQQLVLAYARYNKLWQVDLSQHTAAAPPFANPHIKRQLDLATLRLVIDALVSTGSAEYDPKPSKTKPATSAWIYWKRPEEWAQVIYDWVKETGQTNSIMTFYELTEGGDLVHTTEFYRMPTPLLRKALDILIKQGKAQVFKGVGEEGDGVKFV</sequence>
<dbReference type="AlphaFoldDB" id="A0A9P6W630"/>
<dbReference type="FunFam" id="1.10.10.10:FF:000141">
    <property type="entry name" value="vacuolar protein-sorting-associated protein 25"/>
    <property type="match status" value="1"/>
</dbReference>
<dbReference type="EMBL" id="PUHQ01000012">
    <property type="protein sequence ID" value="KAG0664814.1"/>
    <property type="molecule type" value="Genomic_DNA"/>
</dbReference>
<dbReference type="InterPro" id="IPR036388">
    <property type="entry name" value="WH-like_DNA-bd_sf"/>
</dbReference>
<dbReference type="InterPro" id="IPR008570">
    <property type="entry name" value="ESCRT-II_cplx_Vps25-sub"/>
</dbReference>
<keyword evidence="2" id="KW-0813">Transport</keyword>
<dbReference type="Pfam" id="PF05871">
    <property type="entry name" value="ESCRT-II"/>
    <property type="match status" value="1"/>
</dbReference>
<comment type="caution">
    <text evidence="6">The sequence shown here is derived from an EMBL/GenBank/DDBJ whole genome shotgun (WGS) entry which is preliminary data.</text>
</comment>
<accession>A0A9P6W630</accession>
<dbReference type="Proteomes" id="UP000777482">
    <property type="component" value="Unassembled WGS sequence"/>
</dbReference>
<proteinExistence type="inferred from homology"/>
<dbReference type="GO" id="GO:0043328">
    <property type="term" value="P:protein transport to vacuole involved in ubiquitin-dependent protein catabolic process via the multivesicular body sorting pathway"/>
    <property type="evidence" value="ECO:0007669"/>
    <property type="project" value="TreeGrafter"/>
</dbReference>
<dbReference type="InterPro" id="IPR036390">
    <property type="entry name" value="WH_DNA-bd_sf"/>
</dbReference>
<dbReference type="GO" id="GO:0016236">
    <property type="term" value="P:macroautophagy"/>
    <property type="evidence" value="ECO:0007669"/>
    <property type="project" value="UniProtKB-ARBA"/>
</dbReference>
<keyword evidence="7" id="KW-1185">Reference proteome</keyword>